<keyword evidence="2" id="KW-0067">ATP-binding</keyword>
<dbReference type="WBParaSite" id="nRc.2.0.1.t13284-RA">
    <property type="protein sequence ID" value="nRc.2.0.1.t13284-RA"/>
    <property type="gene ID" value="nRc.2.0.1.g13284"/>
</dbReference>
<dbReference type="GO" id="GO:0005737">
    <property type="term" value="C:cytoplasm"/>
    <property type="evidence" value="ECO:0007669"/>
    <property type="project" value="TreeGrafter"/>
</dbReference>
<dbReference type="PANTHER" id="PTHR24346">
    <property type="entry name" value="MAP/MICROTUBULE AFFINITY-REGULATING KINASE"/>
    <property type="match status" value="1"/>
</dbReference>
<dbReference type="GO" id="GO:0035556">
    <property type="term" value="P:intracellular signal transduction"/>
    <property type="evidence" value="ECO:0007669"/>
    <property type="project" value="TreeGrafter"/>
</dbReference>
<dbReference type="Gene3D" id="3.30.200.20">
    <property type="entry name" value="Phosphorylase Kinase, domain 1"/>
    <property type="match status" value="1"/>
</dbReference>
<evidence type="ECO:0000256" key="1">
    <source>
        <dbReference type="ARBA" id="ARBA00022741"/>
    </source>
</evidence>
<dbReference type="GO" id="GO:0005516">
    <property type="term" value="F:calmodulin binding"/>
    <property type="evidence" value="ECO:0007669"/>
    <property type="project" value="TreeGrafter"/>
</dbReference>
<dbReference type="SMART" id="SM00220">
    <property type="entry name" value="S_TKc"/>
    <property type="match status" value="1"/>
</dbReference>
<dbReference type="PANTHER" id="PTHR24346:SF77">
    <property type="entry name" value="SERINE THREONINE PROTEIN KINASE"/>
    <property type="match status" value="1"/>
</dbReference>
<dbReference type="PROSITE" id="PS50011">
    <property type="entry name" value="PROTEIN_KINASE_DOM"/>
    <property type="match status" value="1"/>
</dbReference>
<dbReference type="OMA" id="TCASKRR"/>
<sequence>MVLTVIDFFGVEKVVMSNSSRYKIYDEHVYKGSYGIVKLAYNEEDNNHYAMKILDKRKLMKKFAFFKKPPNRKNKSSSANLPDPLAQVQREIAILKKLSHPHVVKLVEVLDDSNDNYLYMVFEFVERGCVLEIPTNEPLPENLAWSYFRDTVMGLEYLHFHKIVHRDIKPSNLLLTESGRVKIADFGVSSEFEGLDALLTGTAGTPAFMAPEALIEDSSHFYSGRVSFSVTKFQAGPLLI</sequence>
<reference evidence="5" key="1">
    <citation type="submission" date="2022-11" db="UniProtKB">
        <authorList>
            <consortium name="WormBaseParasite"/>
        </authorList>
    </citation>
    <scope>IDENTIFICATION</scope>
</reference>
<evidence type="ECO:0000256" key="2">
    <source>
        <dbReference type="ARBA" id="ARBA00022840"/>
    </source>
</evidence>
<dbReference type="AlphaFoldDB" id="A0A915IHK1"/>
<dbReference type="Pfam" id="PF00069">
    <property type="entry name" value="Pkinase"/>
    <property type="match status" value="1"/>
</dbReference>
<dbReference type="InterPro" id="IPR000719">
    <property type="entry name" value="Prot_kinase_dom"/>
</dbReference>
<dbReference type="InterPro" id="IPR011009">
    <property type="entry name" value="Kinase-like_dom_sf"/>
</dbReference>
<evidence type="ECO:0000313" key="5">
    <source>
        <dbReference type="WBParaSite" id="nRc.2.0.1.t13284-RA"/>
    </source>
</evidence>
<proteinExistence type="predicted"/>
<organism evidence="4 5">
    <name type="scientific">Romanomermis culicivorax</name>
    <name type="common">Nematode worm</name>
    <dbReference type="NCBI Taxonomy" id="13658"/>
    <lineage>
        <taxon>Eukaryota</taxon>
        <taxon>Metazoa</taxon>
        <taxon>Ecdysozoa</taxon>
        <taxon>Nematoda</taxon>
        <taxon>Enoplea</taxon>
        <taxon>Dorylaimia</taxon>
        <taxon>Mermithida</taxon>
        <taxon>Mermithoidea</taxon>
        <taxon>Mermithidae</taxon>
        <taxon>Romanomermis</taxon>
    </lineage>
</organism>
<accession>A0A915IHK1</accession>
<feature type="domain" description="Protein kinase" evidence="3">
    <location>
        <begin position="23"/>
        <end position="240"/>
    </location>
</feature>
<keyword evidence="1" id="KW-0547">Nucleotide-binding</keyword>
<keyword evidence="4" id="KW-1185">Reference proteome</keyword>
<dbReference type="GO" id="GO:0005524">
    <property type="term" value="F:ATP binding"/>
    <property type="evidence" value="ECO:0007669"/>
    <property type="project" value="UniProtKB-KW"/>
</dbReference>
<dbReference type="GO" id="GO:0004683">
    <property type="term" value="F:calcium/calmodulin-dependent protein kinase activity"/>
    <property type="evidence" value="ECO:0007669"/>
    <property type="project" value="TreeGrafter"/>
</dbReference>
<name>A0A915IHK1_ROMCU</name>
<evidence type="ECO:0000313" key="4">
    <source>
        <dbReference type="Proteomes" id="UP000887565"/>
    </source>
</evidence>
<dbReference type="SUPFAM" id="SSF56112">
    <property type="entry name" value="Protein kinase-like (PK-like)"/>
    <property type="match status" value="1"/>
</dbReference>
<dbReference type="Gene3D" id="1.10.510.10">
    <property type="entry name" value="Transferase(Phosphotransferase) domain 1"/>
    <property type="match status" value="1"/>
</dbReference>
<dbReference type="InterPro" id="IPR008271">
    <property type="entry name" value="Ser/Thr_kinase_AS"/>
</dbReference>
<dbReference type="Proteomes" id="UP000887565">
    <property type="component" value="Unplaced"/>
</dbReference>
<evidence type="ECO:0000259" key="3">
    <source>
        <dbReference type="PROSITE" id="PS50011"/>
    </source>
</evidence>
<dbReference type="PROSITE" id="PS00108">
    <property type="entry name" value="PROTEIN_KINASE_ST"/>
    <property type="match status" value="1"/>
</dbReference>
<protein>
    <submittedName>
        <fullName evidence="5">Protein kinase domain-containing protein</fullName>
    </submittedName>
</protein>